<evidence type="ECO:0000313" key="1">
    <source>
        <dbReference type="EMBL" id="UYV79157.1"/>
    </source>
</evidence>
<sequence length="122" mass="14024">MNSRPLTAISEESGLVPITPAKFMCDNASCLFVPEADIVDSKFLKESHGKVQKLRETIRQRFRKEYLGFLRQNTRNKTKSIKEGDVVLMEYMVLMVLSVEIFCGRFNDCSFLNQAKTILKKI</sequence>
<dbReference type="EMBL" id="CP092879">
    <property type="protein sequence ID" value="UYV79157.1"/>
    <property type="molecule type" value="Genomic_DNA"/>
</dbReference>
<organism evidence="1 2">
    <name type="scientific">Cordylochernes scorpioides</name>
    <dbReference type="NCBI Taxonomy" id="51811"/>
    <lineage>
        <taxon>Eukaryota</taxon>
        <taxon>Metazoa</taxon>
        <taxon>Ecdysozoa</taxon>
        <taxon>Arthropoda</taxon>
        <taxon>Chelicerata</taxon>
        <taxon>Arachnida</taxon>
        <taxon>Pseudoscorpiones</taxon>
        <taxon>Cheliferoidea</taxon>
        <taxon>Chernetidae</taxon>
        <taxon>Cordylochernes</taxon>
    </lineage>
</organism>
<name>A0ABY6LG21_9ARAC</name>
<gene>
    <name evidence="1" type="ORF">LAZ67_17001283</name>
</gene>
<evidence type="ECO:0000313" key="2">
    <source>
        <dbReference type="Proteomes" id="UP001235939"/>
    </source>
</evidence>
<dbReference type="Proteomes" id="UP001235939">
    <property type="component" value="Chromosome 17"/>
</dbReference>
<keyword evidence="2" id="KW-1185">Reference proteome</keyword>
<protein>
    <submittedName>
        <fullName evidence="1">Uncharacterized protein</fullName>
    </submittedName>
</protein>
<accession>A0ABY6LG21</accession>
<proteinExistence type="predicted"/>
<reference evidence="1 2" key="1">
    <citation type="submission" date="2022-01" db="EMBL/GenBank/DDBJ databases">
        <title>A chromosomal length assembly of Cordylochernes scorpioides.</title>
        <authorList>
            <person name="Zeh D."/>
            <person name="Zeh J."/>
        </authorList>
    </citation>
    <scope>NUCLEOTIDE SEQUENCE [LARGE SCALE GENOMIC DNA]</scope>
    <source>
        <strain evidence="1">IN4F17</strain>
        <tissue evidence="1">Whole Body</tissue>
    </source>
</reference>